<evidence type="ECO:0000256" key="6">
    <source>
        <dbReference type="ARBA" id="ARBA00022499"/>
    </source>
</evidence>
<evidence type="ECO:0000256" key="2">
    <source>
        <dbReference type="ARBA" id="ARBA00004642"/>
    </source>
</evidence>
<evidence type="ECO:0000256" key="1">
    <source>
        <dbReference type="ARBA" id="ARBA00004496"/>
    </source>
</evidence>
<dbReference type="PANTHER" id="PTHR11256:SF46">
    <property type="entry name" value="INDUCED MYELOID LEUKEMIA CELL DIFFERENTIATION PROTEIN MCL-1"/>
    <property type="match status" value="1"/>
</dbReference>
<dbReference type="OrthoDB" id="8932147at2759"/>
<keyword evidence="6" id="KW-1017">Isopeptide bond</keyword>
<keyword evidence="4" id="KW-0217">Developmental protein</keyword>
<dbReference type="CTD" id="4170"/>
<keyword evidence="9" id="KW-0221">Differentiation</keyword>
<dbReference type="GO" id="GO:0005741">
    <property type="term" value="C:mitochondrial outer membrane"/>
    <property type="evidence" value="ECO:0007669"/>
    <property type="project" value="TreeGrafter"/>
</dbReference>
<dbReference type="PRINTS" id="PR01862">
    <property type="entry name" value="BCL2FAMILY"/>
</dbReference>
<evidence type="ECO:0000256" key="5">
    <source>
        <dbReference type="ARBA" id="ARBA00022490"/>
    </source>
</evidence>
<dbReference type="GO" id="GO:0015267">
    <property type="term" value="F:channel activity"/>
    <property type="evidence" value="ECO:0007669"/>
    <property type="project" value="TreeGrafter"/>
</dbReference>
<evidence type="ECO:0000256" key="7">
    <source>
        <dbReference type="ARBA" id="ARBA00022553"/>
    </source>
</evidence>
<keyword evidence="5" id="KW-0963">Cytoplasm</keyword>
<evidence type="ECO:0000313" key="14">
    <source>
        <dbReference type="RefSeq" id="XP_017659212.1"/>
    </source>
</evidence>
<gene>
    <name evidence="14" type="primary">MCL1</name>
</gene>
<comment type="subcellular location">
    <subcellularLocation>
        <location evidence="1">Cytoplasm</location>
    </subcellularLocation>
    <subcellularLocation>
        <location evidence="2">Nucleus</location>
        <location evidence="2">Nucleoplasm</location>
    </subcellularLocation>
</comment>
<keyword evidence="7" id="KW-0597">Phosphoprotein</keyword>
<dbReference type="AlphaFoldDB" id="A0A6J0G6U1"/>
<keyword evidence="13" id="KW-1185">Reference proteome</keyword>
<accession>A0A6J0G6U1</accession>
<proteinExistence type="inferred from homology"/>
<dbReference type="InterPro" id="IPR036834">
    <property type="entry name" value="Bcl-2-like_sf"/>
</dbReference>
<name>A0A6J0G6U1_9PASS</name>
<dbReference type="InterPro" id="IPR020717">
    <property type="entry name" value="Bcl2_BH1_motif_CS"/>
</dbReference>
<dbReference type="GO" id="GO:0051400">
    <property type="term" value="F:BH domain binding"/>
    <property type="evidence" value="ECO:0007669"/>
    <property type="project" value="TreeGrafter"/>
</dbReference>
<protein>
    <submittedName>
        <fullName evidence="14">Induced myeloid leukemia cell differentiation protein Mcl-1</fullName>
    </submittedName>
</protein>
<keyword evidence="11" id="KW-0539">Nucleus</keyword>
<reference evidence="14" key="1">
    <citation type="submission" date="2025-08" db="UniProtKB">
        <authorList>
            <consortium name="RefSeq"/>
        </authorList>
    </citation>
    <scope>IDENTIFICATION</scope>
</reference>
<organism evidence="13 14">
    <name type="scientific">Lepidothrix coronata</name>
    <name type="common">blue-crowned manakin</name>
    <dbReference type="NCBI Taxonomy" id="321398"/>
    <lineage>
        <taxon>Eukaryota</taxon>
        <taxon>Metazoa</taxon>
        <taxon>Chordata</taxon>
        <taxon>Craniata</taxon>
        <taxon>Vertebrata</taxon>
        <taxon>Euteleostomi</taxon>
        <taxon>Archelosauria</taxon>
        <taxon>Archosauria</taxon>
        <taxon>Dinosauria</taxon>
        <taxon>Saurischia</taxon>
        <taxon>Theropoda</taxon>
        <taxon>Coelurosauria</taxon>
        <taxon>Aves</taxon>
        <taxon>Neognathae</taxon>
        <taxon>Neoaves</taxon>
        <taxon>Telluraves</taxon>
        <taxon>Australaves</taxon>
        <taxon>Passeriformes</taxon>
        <taxon>Pipridae</taxon>
        <taxon>Lepidothrix</taxon>
    </lineage>
</organism>
<evidence type="ECO:0000259" key="12">
    <source>
        <dbReference type="SMART" id="SM00337"/>
    </source>
</evidence>
<dbReference type="GO" id="GO:0097192">
    <property type="term" value="P:extrinsic apoptotic signaling pathway in absence of ligand"/>
    <property type="evidence" value="ECO:0007669"/>
    <property type="project" value="TreeGrafter"/>
</dbReference>
<evidence type="ECO:0000313" key="13">
    <source>
        <dbReference type="Proteomes" id="UP000504624"/>
    </source>
</evidence>
<evidence type="ECO:0000256" key="11">
    <source>
        <dbReference type="ARBA" id="ARBA00023242"/>
    </source>
</evidence>
<evidence type="ECO:0000256" key="3">
    <source>
        <dbReference type="ARBA" id="ARBA00009458"/>
    </source>
</evidence>
<dbReference type="GO" id="GO:0001836">
    <property type="term" value="P:release of cytochrome c from mitochondria"/>
    <property type="evidence" value="ECO:0007669"/>
    <property type="project" value="TreeGrafter"/>
</dbReference>
<dbReference type="SUPFAM" id="SSF56854">
    <property type="entry name" value="Bcl-2 inhibitors of programmed cell death"/>
    <property type="match status" value="1"/>
</dbReference>
<feature type="domain" description="Bcl-2 Bcl-2 homology region 1-3" evidence="12">
    <location>
        <begin position="58"/>
        <end position="150"/>
    </location>
</feature>
<dbReference type="PANTHER" id="PTHR11256">
    <property type="entry name" value="BCL-2 RELATED"/>
    <property type="match status" value="1"/>
</dbReference>
<dbReference type="RefSeq" id="XP_017659212.1">
    <property type="nucleotide sequence ID" value="XM_017803723.1"/>
</dbReference>
<dbReference type="SMART" id="SM00337">
    <property type="entry name" value="BCL"/>
    <property type="match status" value="1"/>
</dbReference>
<sequence length="162" mass="17697">MLGTEPPEEALPGPGGVLGFISRVWTQPRVSSDLENLDPESVTCSDTTREGQEGAQGVSWAGFFGVPGMLRKLELRQEQDLQAVVEVANHVFSDGVANWGRVVTLVAFGAFVARQLRGPQRDRGVSSLARILTDALVSSRREWLLSQGGWVSHPLLQPFRVF</sequence>
<keyword evidence="8" id="KW-0053">Apoptosis</keyword>
<comment type="similarity">
    <text evidence="3">Belongs to the Bcl-2 family.</text>
</comment>
<evidence type="ECO:0000256" key="8">
    <source>
        <dbReference type="ARBA" id="ARBA00022703"/>
    </source>
</evidence>
<dbReference type="PROSITE" id="PS50062">
    <property type="entry name" value="BCL2_FAMILY"/>
    <property type="match status" value="1"/>
</dbReference>
<dbReference type="GO" id="GO:0008630">
    <property type="term" value="P:intrinsic apoptotic signaling pathway in response to DNA damage"/>
    <property type="evidence" value="ECO:0007669"/>
    <property type="project" value="TreeGrafter"/>
</dbReference>
<dbReference type="CDD" id="cd06845">
    <property type="entry name" value="Bcl-2_like"/>
    <property type="match status" value="1"/>
</dbReference>
<keyword evidence="10" id="KW-0832">Ubl conjugation</keyword>
<evidence type="ECO:0000256" key="10">
    <source>
        <dbReference type="ARBA" id="ARBA00022843"/>
    </source>
</evidence>
<feature type="non-terminal residue" evidence="14">
    <location>
        <position position="162"/>
    </location>
</feature>
<dbReference type="InterPro" id="IPR002475">
    <property type="entry name" value="Bcl2-like"/>
</dbReference>
<dbReference type="InterPro" id="IPR046371">
    <property type="entry name" value="Bcl-2_BH1-3"/>
</dbReference>
<dbReference type="PROSITE" id="PS01080">
    <property type="entry name" value="BH1"/>
    <property type="match status" value="1"/>
</dbReference>
<dbReference type="GeneID" id="108491935"/>
<dbReference type="Proteomes" id="UP000504624">
    <property type="component" value="Unplaced"/>
</dbReference>
<dbReference type="PRINTS" id="PR01866">
    <property type="entry name" value="APOPREGMCL1"/>
</dbReference>
<dbReference type="Pfam" id="PF00452">
    <property type="entry name" value="Bcl-2"/>
    <property type="match status" value="1"/>
</dbReference>
<dbReference type="GO" id="GO:0005654">
    <property type="term" value="C:nucleoplasm"/>
    <property type="evidence" value="ECO:0007669"/>
    <property type="project" value="UniProtKB-SubCell"/>
</dbReference>
<dbReference type="InterPro" id="IPR026298">
    <property type="entry name" value="Bcl-2_fam"/>
</dbReference>
<dbReference type="GO" id="GO:0008053">
    <property type="term" value="P:mitochondrial fusion"/>
    <property type="evidence" value="ECO:0007669"/>
    <property type="project" value="TreeGrafter"/>
</dbReference>
<dbReference type="GO" id="GO:0030154">
    <property type="term" value="P:cell differentiation"/>
    <property type="evidence" value="ECO:0007669"/>
    <property type="project" value="UniProtKB-KW"/>
</dbReference>
<dbReference type="GO" id="GO:0042981">
    <property type="term" value="P:regulation of apoptotic process"/>
    <property type="evidence" value="ECO:0007669"/>
    <property type="project" value="InterPro"/>
</dbReference>
<evidence type="ECO:0000256" key="4">
    <source>
        <dbReference type="ARBA" id="ARBA00022473"/>
    </source>
</evidence>
<evidence type="ECO:0000256" key="9">
    <source>
        <dbReference type="ARBA" id="ARBA00022782"/>
    </source>
</evidence>
<dbReference type="Gene3D" id="1.10.437.10">
    <property type="entry name" value="Blc2-like"/>
    <property type="match status" value="1"/>
</dbReference>
<dbReference type="InterPro" id="IPR013281">
    <property type="entry name" value="Apop_reg_Mc1"/>
</dbReference>